<evidence type="ECO:0000313" key="4">
    <source>
        <dbReference type="EMBL" id="GAA4481352.1"/>
    </source>
</evidence>
<dbReference type="Gene3D" id="3.30.1360.200">
    <property type="match status" value="1"/>
</dbReference>
<dbReference type="InterPro" id="IPR054384">
    <property type="entry name" value="SecDF_P1_head"/>
</dbReference>
<proteinExistence type="predicted"/>
<keyword evidence="2" id="KW-0472">Membrane</keyword>
<name>A0ABP8P3M2_9ACTN</name>
<gene>
    <name evidence="4" type="ORF">GCM10023191_000090</name>
</gene>
<evidence type="ECO:0000256" key="2">
    <source>
        <dbReference type="SAM" id="Phobius"/>
    </source>
</evidence>
<accession>A0ABP8P3M2</accession>
<reference evidence="5" key="1">
    <citation type="journal article" date="2019" name="Int. J. Syst. Evol. Microbiol.">
        <title>The Global Catalogue of Microorganisms (GCM) 10K type strain sequencing project: providing services to taxonomists for standard genome sequencing and annotation.</title>
        <authorList>
            <consortium name="The Broad Institute Genomics Platform"/>
            <consortium name="The Broad Institute Genome Sequencing Center for Infectious Disease"/>
            <person name="Wu L."/>
            <person name="Ma J."/>
        </authorList>
    </citation>
    <scope>NUCLEOTIDE SEQUENCE [LARGE SCALE GENOMIC DNA]</scope>
    <source>
        <strain evidence="5">JCM 17933</strain>
    </source>
</reference>
<feature type="region of interest" description="Disordered" evidence="1">
    <location>
        <begin position="1"/>
        <end position="58"/>
    </location>
</feature>
<feature type="domain" description="SecDF P1 head subdomain" evidence="3">
    <location>
        <begin position="148"/>
        <end position="237"/>
    </location>
</feature>
<dbReference type="Proteomes" id="UP001500503">
    <property type="component" value="Unassembled WGS sequence"/>
</dbReference>
<dbReference type="EMBL" id="BAABHF010000002">
    <property type="protein sequence ID" value="GAA4481352.1"/>
    <property type="molecule type" value="Genomic_DNA"/>
</dbReference>
<sequence length="241" mass="24301">MTFPPEPPRPEDPRSTPGTPPPATPGAPPPGTPPPAVPVGPPPAVPGGPAPYGWDTASGPQRRGRGLLVSLIVAAAALVLVGTVAAVLLLHGGGSADSASGPLKTPIRFLPVLSETPGSCRGAGTPSSDHHTCYRTALSGMTVTRVKSISVMSPDAEHGMTSWGIDLSLEPSDGRAFEQLSATAAAAGPQRPGNKIAMVVGGAVVSAPMVTETITGGRVQITGPYDEQAAKRLFHQLIGEG</sequence>
<evidence type="ECO:0000259" key="3">
    <source>
        <dbReference type="Pfam" id="PF22599"/>
    </source>
</evidence>
<evidence type="ECO:0000313" key="5">
    <source>
        <dbReference type="Proteomes" id="UP001500503"/>
    </source>
</evidence>
<protein>
    <recommendedName>
        <fullName evidence="3">SecDF P1 head subdomain domain-containing protein</fullName>
    </recommendedName>
</protein>
<dbReference type="Pfam" id="PF22599">
    <property type="entry name" value="SecDF_P1_head"/>
    <property type="match status" value="1"/>
</dbReference>
<feature type="compositionally biased region" description="Pro residues" evidence="1">
    <location>
        <begin position="18"/>
        <end position="49"/>
    </location>
</feature>
<comment type="caution">
    <text evidence="4">The sequence shown here is derived from an EMBL/GenBank/DDBJ whole genome shotgun (WGS) entry which is preliminary data.</text>
</comment>
<keyword evidence="2" id="KW-1133">Transmembrane helix</keyword>
<dbReference type="RefSeq" id="WP_345455522.1">
    <property type="nucleotide sequence ID" value="NZ_BAABHF010000002.1"/>
</dbReference>
<evidence type="ECO:0000256" key="1">
    <source>
        <dbReference type="SAM" id="MobiDB-lite"/>
    </source>
</evidence>
<feature type="transmembrane region" description="Helical" evidence="2">
    <location>
        <begin position="67"/>
        <end position="90"/>
    </location>
</feature>
<keyword evidence="5" id="KW-1185">Reference proteome</keyword>
<organism evidence="4 5">
    <name type="scientific">Actinoallomurus oryzae</name>
    <dbReference type="NCBI Taxonomy" id="502180"/>
    <lineage>
        <taxon>Bacteria</taxon>
        <taxon>Bacillati</taxon>
        <taxon>Actinomycetota</taxon>
        <taxon>Actinomycetes</taxon>
        <taxon>Streptosporangiales</taxon>
        <taxon>Thermomonosporaceae</taxon>
        <taxon>Actinoallomurus</taxon>
    </lineage>
</organism>
<keyword evidence="2" id="KW-0812">Transmembrane</keyword>